<evidence type="ECO:0000259" key="1">
    <source>
        <dbReference type="PROSITE" id="PS50943"/>
    </source>
</evidence>
<proteinExistence type="predicted"/>
<dbReference type="EMBL" id="BORW01000042">
    <property type="protein sequence ID" value="GIO69993.1"/>
    <property type="molecule type" value="Genomic_DNA"/>
</dbReference>
<comment type="caution">
    <text evidence="2">The sequence shown here is derived from an EMBL/GenBank/DDBJ whole genome shotgun (WGS) entry which is preliminary data.</text>
</comment>
<sequence length="64" mass="7045">MKGERVSCEEVQGIESGSFVKNRSNQHEFSNMIGISQATLSELEQGKYNPSLEIGNITRELTAA</sequence>
<keyword evidence="3" id="KW-1185">Reference proteome</keyword>
<dbReference type="PROSITE" id="PS50943">
    <property type="entry name" value="HTH_CROC1"/>
    <property type="match status" value="1"/>
</dbReference>
<evidence type="ECO:0000313" key="3">
    <source>
        <dbReference type="Proteomes" id="UP000680638"/>
    </source>
</evidence>
<evidence type="ECO:0000313" key="2">
    <source>
        <dbReference type="EMBL" id="GIO69993.1"/>
    </source>
</evidence>
<dbReference type="SUPFAM" id="SSF47413">
    <property type="entry name" value="lambda repressor-like DNA-binding domains"/>
    <property type="match status" value="1"/>
</dbReference>
<name>A0ABQ4M4A3_9BACL</name>
<protein>
    <recommendedName>
        <fullName evidence="1">HTH cro/C1-type domain-containing protein</fullName>
    </recommendedName>
</protein>
<gene>
    <name evidence="2" type="ORF">J21TS3_48140</name>
</gene>
<dbReference type="Proteomes" id="UP000680638">
    <property type="component" value="Unassembled WGS sequence"/>
</dbReference>
<accession>A0ABQ4M4A3</accession>
<dbReference type="CDD" id="cd00093">
    <property type="entry name" value="HTH_XRE"/>
    <property type="match status" value="1"/>
</dbReference>
<feature type="domain" description="HTH cro/C1-type" evidence="1">
    <location>
        <begin position="26"/>
        <end position="53"/>
    </location>
</feature>
<dbReference type="InterPro" id="IPR001387">
    <property type="entry name" value="Cro/C1-type_HTH"/>
</dbReference>
<reference evidence="2 3" key="1">
    <citation type="submission" date="2021-03" db="EMBL/GenBank/DDBJ databases">
        <title>Antimicrobial resistance genes in bacteria isolated from Japanese honey, and their potential for conferring macrolide and lincosamide resistance in the American foulbrood pathogen Paenibacillus larvae.</title>
        <authorList>
            <person name="Okamoto M."/>
            <person name="Kumagai M."/>
            <person name="Kanamori H."/>
            <person name="Takamatsu D."/>
        </authorList>
    </citation>
    <scope>NUCLEOTIDE SEQUENCE [LARGE SCALE GENOMIC DNA]</scope>
    <source>
        <strain evidence="2 3">J21TS3</strain>
    </source>
</reference>
<dbReference type="Pfam" id="PF01381">
    <property type="entry name" value="HTH_3"/>
    <property type="match status" value="1"/>
</dbReference>
<dbReference type="InterPro" id="IPR010982">
    <property type="entry name" value="Lambda_DNA-bd_dom_sf"/>
</dbReference>
<dbReference type="Gene3D" id="1.10.260.40">
    <property type="entry name" value="lambda repressor-like DNA-binding domains"/>
    <property type="match status" value="1"/>
</dbReference>
<organism evidence="2 3">
    <name type="scientific">Paenibacillus cookii</name>
    <dbReference type="NCBI Taxonomy" id="157839"/>
    <lineage>
        <taxon>Bacteria</taxon>
        <taxon>Bacillati</taxon>
        <taxon>Bacillota</taxon>
        <taxon>Bacilli</taxon>
        <taxon>Bacillales</taxon>
        <taxon>Paenibacillaceae</taxon>
        <taxon>Paenibacillus</taxon>
    </lineage>
</organism>